<dbReference type="EMBL" id="PDOD01000003">
    <property type="protein sequence ID" value="PYZ92946.1"/>
    <property type="molecule type" value="Genomic_DNA"/>
</dbReference>
<dbReference type="CDD" id="cd07149">
    <property type="entry name" value="ALDH_y4uC"/>
    <property type="match status" value="1"/>
</dbReference>
<proteinExistence type="inferred from homology"/>
<dbReference type="InterPro" id="IPR016163">
    <property type="entry name" value="Ald_DH_C"/>
</dbReference>
<sequence>MNKYTLEKIASIGVATRGNVQQAVKLSREVLSEPFSPYERYKVLKQTAELMIEKQEELAQIICEEVGKPITESRGEVARAAMTLEISAEEAKRISGHAVPVEAAPGSERRKAFTIRVPVGVVAAITPFNVPLNLVCHKVGPALAAGNSVVLKPAEVTPLCALKLAELFNEAGLPSGRLNVLTGNGPEIGQWLIDEEDISMFSFTGSPRVGRWLRERAGTRKVALELGNNSATIIHHDADLDTAAEQVALKSFNNAGQVCISVQRVYVHESVKESFLDKLRIKTEALKVGDPSDDKTHVGPMIHPDQLKRVEEWVNEAVSQGAEVVTGNTKQGTVFMPTVLTNVKRFMKVCKDEIFGPVVSILSYEGEDDVINEVNDSAYGLQAGLFTNDLSFAMKAAEKIEVGGLIINDTSGYRVDHMPYGGVKGSGNGKEGPKYAIEEMTNERIIVMNL</sequence>
<evidence type="ECO:0000256" key="5">
    <source>
        <dbReference type="ARBA" id="ARBA00066984"/>
    </source>
</evidence>
<evidence type="ECO:0000313" key="9">
    <source>
        <dbReference type="Proteomes" id="UP000248214"/>
    </source>
</evidence>
<dbReference type="Proteomes" id="UP000248214">
    <property type="component" value="Unassembled WGS sequence"/>
</dbReference>
<name>A0A323TE76_9BACI</name>
<reference evidence="8 9" key="1">
    <citation type="submission" date="2017-10" db="EMBL/GenBank/DDBJ databases">
        <title>Bacillus sp. nov., a halophilic bacterium isolated from a Keqin Lake.</title>
        <authorList>
            <person name="Wang H."/>
        </authorList>
    </citation>
    <scope>NUCLEOTIDE SEQUENCE [LARGE SCALE GENOMIC DNA]</scope>
    <source>
        <strain evidence="8 9">KQ-12</strain>
    </source>
</reference>
<dbReference type="FunFam" id="3.40.605.10:FF:000007">
    <property type="entry name" value="NAD/NADP-dependent betaine aldehyde dehydrogenase"/>
    <property type="match status" value="1"/>
</dbReference>
<comment type="caution">
    <text evidence="8">The sequence shown here is derived from an EMBL/GenBank/DDBJ whole genome shotgun (WGS) entry which is preliminary data.</text>
</comment>
<dbReference type="InterPro" id="IPR016162">
    <property type="entry name" value="Ald_DH_N"/>
</dbReference>
<dbReference type="Gene3D" id="3.40.605.10">
    <property type="entry name" value="Aldehyde Dehydrogenase, Chain A, domain 1"/>
    <property type="match status" value="1"/>
</dbReference>
<gene>
    <name evidence="8" type="ORF">CR194_13205</name>
</gene>
<dbReference type="Gene3D" id="3.40.309.10">
    <property type="entry name" value="Aldehyde Dehydrogenase, Chain A, domain 2"/>
    <property type="match status" value="1"/>
</dbReference>
<feature type="domain" description="Aldehyde dehydrogenase" evidence="7">
    <location>
        <begin position="2"/>
        <end position="444"/>
    </location>
</feature>
<dbReference type="InterPro" id="IPR015590">
    <property type="entry name" value="Aldehyde_DH_dom"/>
</dbReference>
<accession>A0A323TE76</accession>
<dbReference type="InterPro" id="IPR051020">
    <property type="entry name" value="ALDH-related_metabolic_enz"/>
</dbReference>
<evidence type="ECO:0000256" key="4">
    <source>
        <dbReference type="ARBA" id="ARBA00054572"/>
    </source>
</evidence>
<dbReference type="GO" id="GO:0008911">
    <property type="term" value="F:lactaldehyde dehydrogenase (NAD+) activity"/>
    <property type="evidence" value="ECO:0007669"/>
    <property type="project" value="TreeGrafter"/>
</dbReference>
<comment type="catalytic activity">
    <reaction evidence="3">
        <text>(2S)-3-sulfolactaldehyde + NAD(+) + H2O = (2S)-3-sulfolactate + NADH + 2 H(+)</text>
        <dbReference type="Rhea" id="RHEA:47932"/>
        <dbReference type="ChEBI" id="CHEBI:15377"/>
        <dbReference type="ChEBI" id="CHEBI:15378"/>
        <dbReference type="ChEBI" id="CHEBI:57540"/>
        <dbReference type="ChEBI" id="CHEBI:57945"/>
        <dbReference type="ChEBI" id="CHEBI:61289"/>
        <dbReference type="ChEBI" id="CHEBI:90109"/>
        <dbReference type="EC" id="1.2.1.97"/>
    </reaction>
    <physiologicalReaction direction="left-to-right" evidence="3">
        <dbReference type="Rhea" id="RHEA:47933"/>
    </physiologicalReaction>
</comment>
<keyword evidence="2" id="KW-0560">Oxidoreductase</keyword>
<evidence type="ECO:0000256" key="2">
    <source>
        <dbReference type="ARBA" id="ARBA00023002"/>
    </source>
</evidence>
<comment type="function">
    <text evidence="4">Part of the sulfo-TAL (or sulfo-SFT) pathway, a D-sulfoquinovose degradation pathway that produces sulfolactate (SL). Catalyzes the oxidation of 3-sulfolactaldehyde (SLA) to sulfolactate (SL).</text>
</comment>
<evidence type="ECO:0000256" key="3">
    <source>
        <dbReference type="ARBA" id="ARBA00050326"/>
    </source>
</evidence>
<dbReference type="SUPFAM" id="SSF53720">
    <property type="entry name" value="ALDH-like"/>
    <property type="match status" value="1"/>
</dbReference>
<keyword evidence="9" id="KW-1185">Reference proteome</keyword>
<dbReference type="PANTHER" id="PTHR42991:SF1">
    <property type="entry name" value="ALDEHYDE DEHYDROGENASE"/>
    <property type="match status" value="1"/>
</dbReference>
<dbReference type="EC" id="1.2.1.97" evidence="5"/>
<evidence type="ECO:0000256" key="6">
    <source>
        <dbReference type="ARBA" id="ARBA00067277"/>
    </source>
</evidence>
<evidence type="ECO:0000313" key="8">
    <source>
        <dbReference type="EMBL" id="PYZ92946.1"/>
    </source>
</evidence>
<dbReference type="AlphaFoldDB" id="A0A323TE76"/>
<dbReference type="OrthoDB" id="9762913at2"/>
<evidence type="ECO:0000259" key="7">
    <source>
        <dbReference type="Pfam" id="PF00171"/>
    </source>
</evidence>
<dbReference type="PANTHER" id="PTHR42991">
    <property type="entry name" value="ALDEHYDE DEHYDROGENASE"/>
    <property type="match status" value="1"/>
</dbReference>
<comment type="similarity">
    <text evidence="1">Belongs to the aldehyde dehydrogenase family.</text>
</comment>
<evidence type="ECO:0000256" key="1">
    <source>
        <dbReference type="ARBA" id="ARBA00009986"/>
    </source>
</evidence>
<dbReference type="InterPro" id="IPR016161">
    <property type="entry name" value="Ald_DH/histidinol_DH"/>
</dbReference>
<dbReference type="FunFam" id="3.40.309.10:FF:000009">
    <property type="entry name" value="Aldehyde dehydrogenase A"/>
    <property type="match status" value="1"/>
</dbReference>
<protein>
    <recommendedName>
        <fullName evidence="6">3-sulfolactaldehyde dehydrogenase</fullName>
        <ecNumber evidence="5">1.2.1.97</ecNumber>
    </recommendedName>
</protein>
<dbReference type="Pfam" id="PF00171">
    <property type="entry name" value="Aldedh"/>
    <property type="match status" value="1"/>
</dbReference>
<organism evidence="8 9">
    <name type="scientific">Salipaludibacillus keqinensis</name>
    <dbReference type="NCBI Taxonomy" id="2045207"/>
    <lineage>
        <taxon>Bacteria</taxon>
        <taxon>Bacillati</taxon>
        <taxon>Bacillota</taxon>
        <taxon>Bacilli</taxon>
        <taxon>Bacillales</taxon>
        <taxon>Bacillaceae</taxon>
    </lineage>
</organism>